<evidence type="ECO:0000313" key="3">
    <source>
        <dbReference type="Proteomes" id="UP000762676"/>
    </source>
</evidence>
<accession>A0AAV4IIM8</accession>
<protein>
    <submittedName>
        <fullName evidence="2">Uncharacterized protein</fullName>
    </submittedName>
</protein>
<dbReference type="AlphaFoldDB" id="A0AAV4IIM8"/>
<gene>
    <name evidence="2" type="ORF">ElyMa_004805700</name>
</gene>
<keyword evidence="3" id="KW-1185">Reference proteome</keyword>
<feature type="compositionally biased region" description="Polar residues" evidence="1">
    <location>
        <begin position="49"/>
        <end position="65"/>
    </location>
</feature>
<evidence type="ECO:0000256" key="1">
    <source>
        <dbReference type="SAM" id="MobiDB-lite"/>
    </source>
</evidence>
<proteinExistence type="predicted"/>
<evidence type="ECO:0000313" key="2">
    <source>
        <dbReference type="EMBL" id="GFS10308.1"/>
    </source>
</evidence>
<sequence>MLDAFQSEDDLRAFAQQTAESAAPHIDETTNVVAPHIDETTNVAPPPINETTNVAPPPINETTNVAPPHIDKTANIDVPHIDETTNVDVPHIDEYVVQAINFAATNWQATNMNFSHVDQVDDVGTVENVALLEARQAQINFHREQSRNFQMEQAERMVKRSRIELAQGQKGDNVAIPIPLVDRGRGDPRNILAVILDRSENNN</sequence>
<name>A0AAV4IIM8_9GAST</name>
<dbReference type="Proteomes" id="UP000762676">
    <property type="component" value="Unassembled WGS sequence"/>
</dbReference>
<feature type="region of interest" description="Disordered" evidence="1">
    <location>
        <begin position="40"/>
        <end position="70"/>
    </location>
</feature>
<dbReference type="EMBL" id="BMAT01009626">
    <property type="protein sequence ID" value="GFS10308.1"/>
    <property type="molecule type" value="Genomic_DNA"/>
</dbReference>
<organism evidence="2 3">
    <name type="scientific">Elysia marginata</name>
    <dbReference type="NCBI Taxonomy" id="1093978"/>
    <lineage>
        <taxon>Eukaryota</taxon>
        <taxon>Metazoa</taxon>
        <taxon>Spiralia</taxon>
        <taxon>Lophotrochozoa</taxon>
        <taxon>Mollusca</taxon>
        <taxon>Gastropoda</taxon>
        <taxon>Heterobranchia</taxon>
        <taxon>Euthyneura</taxon>
        <taxon>Panpulmonata</taxon>
        <taxon>Sacoglossa</taxon>
        <taxon>Placobranchoidea</taxon>
        <taxon>Plakobranchidae</taxon>
        <taxon>Elysia</taxon>
    </lineage>
</organism>
<reference evidence="2 3" key="1">
    <citation type="journal article" date="2021" name="Elife">
        <title>Chloroplast acquisition without the gene transfer in kleptoplastic sea slugs, Plakobranchus ocellatus.</title>
        <authorList>
            <person name="Maeda T."/>
            <person name="Takahashi S."/>
            <person name="Yoshida T."/>
            <person name="Shimamura S."/>
            <person name="Takaki Y."/>
            <person name="Nagai Y."/>
            <person name="Toyoda A."/>
            <person name="Suzuki Y."/>
            <person name="Arimoto A."/>
            <person name="Ishii H."/>
            <person name="Satoh N."/>
            <person name="Nishiyama T."/>
            <person name="Hasebe M."/>
            <person name="Maruyama T."/>
            <person name="Minagawa J."/>
            <person name="Obokata J."/>
            <person name="Shigenobu S."/>
        </authorList>
    </citation>
    <scope>NUCLEOTIDE SEQUENCE [LARGE SCALE GENOMIC DNA]</scope>
</reference>
<comment type="caution">
    <text evidence="2">The sequence shown here is derived from an EMBL/GenBank/DDBJ whole genome shotgun (WGS) entry which is preliminary data.</text>
</comment>